<evidence type="ECO:0000313" key="2">
    <source>
        <dbReference type="Proteomes" id="UP000762676"/>
    </source>
</evidence>
<evidence type="ECO:0000313" key="1">
    <source>
        <dbReference type="EMBL" id="GFR71647.1"/>
    </source>
</evidence>
<sequence length="86" mass="9746">MDNDLHLVDTATLDITKSYPGIKSDYSEKFHLSNDGKYIYFSNSGYVRVWDLSSGKKATVLNEPNVQNIEDVSTPDMNTFITYNSD</sequence>
<gene>
    <name evidence="1" type="ORF">ElyMa_005684600</name>
</gene>
<name>A0AAV4FE11_9GAST</name>
<organism evidence="1 2">
    <name type="scientific">Elysia marginata</name>
    <dbReference type="NCBI Taxonomy" id="1093978"/>
    <lineage>
        <taxon>Eukaryota</taxon>
        <taxon>Metazoa</taxon>
        <taxon>Spiralia</taxon>
        <taxon>Lophotrochozoa</taxon>
        <taxon>Mollusca</taxon>
        <taxon>Gastropoda</taxon>
        <taxon>Heterobranchia</taxon>
        <taxon>Euthyneura</taxon>
        <taxon>Panpulmonata</taxon>
        <taxon>Sacoglossa</taxon>
        <taxon>Placobranchoidea</taxon>
        <taxon>Plakobranchidae</taxon>
        <taxon>Elysia</taxon>
    </lineage>
</organism>
<protein>
    <submittedName>
        <fullName evidence="1">NACHT and WD repeat domain-containing protein 1</fullName>
    </submittedName>
</protein>
<dbReference type="SUPFAM" id="SSF50969">
    <property type="entry name" value="YVTN repeat-like/Quinoprotein amine dehydrogenase"/>
    <property type="match status" value="1"/>
</dbReference>
<feature type="non-terminal residue" evidence="1">
    <location>
        <position position="86"/>
    </location>
</feature>
<proteinExistence type="predicted"/>
<dbReference type="Gene3D" id="2.130.10.10">
    <property type="entry name" value="YVTN repeat-like/Quinoprotein amine dehydrogenase"/>
    <property type="match status" value="1"/>
</dbReference>
<dbReference type="AlphaFoldDB" id="A0AAV4FE11"/>
<keyword evidence="2" id="KW-1185">Reference proteome</keyword>
<reference evidence="1 2" key="1">
    <citation type="journal article" date="2021" name="Elife">
        <title>Chloroplast acquisition without the gene transfer in kleptoplastic sea slugs, Plakobranchus ocellatus.</title>
        <authorList>
            <person name="Maeda T."/>
            <person name="Takahashi S."/>
            <person name="Yoshida T."/>
            <person name="Shimamura S."/>
            <person name="Takaki Y."/>
            <person name="Nagai Y."/>
            <person name="Toyoda A."/>
            <person name="Suzuki Y."/>
            <person name="Arimoto A."/>
            <person name="Ishii H."/>
            <person name="Satoh N."/>
            <person name="Nishiyama T."/>
            <person name="Hasebe M."/>
            <person name="Maruyama T."/>
            <person name="Minagawa J."/>
            <person name="Obokata J."/>
            <person name="Shigenobu S."/>
        </authorList>
    </citation>
    <scope>NUCLEOTIDE SEQUENCE [LARGE SCALE GENOMIC DNA]</scope>
</reference>
<dbReference type="EMBL" id="BMAT01011379">
    <property type="protein sequence ID" value="GFR71647.1"/>
    <property type="molecule type" value="Genomic_DNA"/>
</dbReference>
<dbReference type="InterPro" id="IPR015943">
    <property type="entry name" value="WD40/YVTN_repeat-like_dom_sf"/>
</dbReference>
<comment type="caution">
    <text evidence="1">The sequence shown here is derived from an EMBL/GenBank/DDBJ whole genome shotgun (WGS) entry which is preliminary data.</text>
</comment>
<dbReference type="Proteomes" id="UP000762676">
    <property type="component" value="Unassembled WGS sequence"/>
</dbReference>
<dbReference type="InterPro" id="IPR011044">
    <property type="entry name" value="Quino_amine_DH_bsu"/>
</dbReference>
<accession>A0AAV4FE11</accession>